<protein>
    <submittedName>
        <fullName evidence="7">VP1 capsid protein</fullName>
    </submittedName>
</protein>
<dbReference type="InterPro" id="IPR013643">
    <property type="entry name" value="Calicivirus_coat_C"/>
</dbReference>
<evidence type="ECO:0000256" key="2">
    <source>
        <dbReference type="ARBA" id="ARBA00004328"/>
    </source>
</evidence>
<dbReference type="EMBL" id="MG572716">
    <property type="protein sequence ID" value="AUO60024.1"/>
    <property type="molecule type" value="Genomic_RNA"/>
</dbReference>
<proteinExistence type="predicted"/>
<comment type="subcellular location">
    <subcellularLocation>
        <location evidence="1">Host cytoplasm</location>
    </subcellularLocation>
    <subcellularLocation>
        <location evidence="2">Virion</location>
    </subcellularLocation>
</comment>
<evidence type="ECO:0000256" key="1">
    <source>
        <dbReference type="ARBA" id="ARBA00004192"/>
    </source>
</evidence>
<organism evidence="7">
    <name type="scientific">California sea lion norovirus</name>
    <dbReference type="NCBI Taxonomy" id="2070151"/>
    <lineage>
        <taxon>Viruses</taxon>
        <taxon>Riboviria</taxon>
        <taxon>Orthornavirae</taxon>
        <taxon>Pisuviricota</taxon>
        <taxon>Pisoniviricetes</taxon>
        <taxon>Picornavirales</taxon>
        <taxon>Caliciviridae</taxon>
        <taxon>Norovirus</taxon>
    </lineage>
</organism>
<dbReference type="Pfam" id="PF00915">
    <property type="entry name" value="Calici_coat"/>
    <property type="match status" value="1"/>
</dbReference>
<evidence type="ECO:0000259" key="5">
    <source>
        <dbReference type="Pfam" id="PF00915"/>
    </source>
</evidence>
<dbReference type="CDD" id="cd00205">
    <property type="entry name" value="rhv_like"/>
    <property type="match status" value="1"/>
</dbReference>
<evidence type="ECO:0000256" key="3">
    <source>
        <dbReference type="ARBA" id="ARBA00022844"/>
    </source>
</evidence>
<evidence type="ECO:0000256" key="4">
    <source>
        <dbReference type="ARBA" id="ARBA00023200"/>
    </source>
</evidence>
<dbReference type="InterPro" id="IPR029053">
    <property type="entry name" value="Viral_coat"/>
</dbReference>
<feature type="domain" description="Calicivirus coat protein" evidence="5">
    <location>
        <begin position="18"/>
        <end position="278"/>
    </location>
</feature>
<dbReference type="Gene3D" id="2.40.30.120">
    <property type="entry name" value="Positive stranded ssRNA viruses"/>
    <property type="match status" value="1"/>
</dbReference>
<dbReference type="InterPro" id="IPR033703">
    <property type="entry name" value="Rhv-like"/>
</dbReference>
<evidence type="ECO:0000313" key="7">
    <source>
        <dbReference type="EMBL" id="AUO60024.1"/>
    </source>
</evidence>
<feature type="domain" description="Calicivirus coat protein C-terminal" evidence="6">
    <location>
        <begin position="323"/>
        <end position="548"/>
    </location>
</feature>
<dbReference type="Gene3D" id="2.40.510.10">
    <property type="entry name" value="Positive stranded ssRNA viruses"/>
    <property type="match status" value="1"/>
</dbReference>
<keyword evidence="3" id="KW-0946">Virion</keyword>
<evidence type="ECO:0000259" key="6">
    <source>
        <dbReference type="Pfam" id="PF08435"/>
    </source>
</evidence>
<dbReference type="Gene3D" id="2.60.120.20">
    <property type="match status" value="1"/>
</dbReference>
<dbReference type="SUPFAM" id="SSF88633">
    <property type="entry name" value="Positive stranded ssRNA viruses"/>
    <property type="match status" value="1"/>
</dbReference>
<name>A0A2R2ZGB1_9CALI</name>
<keyword evidence="4" id="KW-1035">Host cytoplasm</keyword>
<dbReference type="GO" id="GO:0030430">
    <property type="term" value="C:host cell cytoplasm"/>
    <property type="evidence" value="ECO:0007669"/>
    <property type="project" value="UniProtKB-SubCell"/>
</dbReference>
<dbReference type="InterPro" id="IPR004005">
    <property type="entry name" value="Calicivirus_coat"/>
</dbReference>
<dbReference type="Pfam" id="PF08435">
    <property type="entry name" value="Calici_coat_C"/>
    <property type="match status" value="1"/>
</dbReference>
<sequence length="555" mass="59968">MKMTSKDVAPSTDGAANLVPVDQNEVMAIEPVAGAQLAAPVAGQFNAIDPWIRLNFVQAPNGEFSVSPRNSTGEILLDLELGPELNPFLAHLARMYNAYAGGMEVQVILAGNAFAAGKIIFAAIPPGFPAGAISASQATNFPHVIVDVRQLEPVNLPLPDVRNRLFHFNNEAPEPRMRLVAILYTPLRVGNTGDDVFTVSCRVLTRPSQDFEFMFLVPPTVEQKTTPFSLPDLEVGQMTNSRFPLRIDVMAASPNAQTVIQFQNGRCTIDGTLLGTTLANGAAVCEFNGAYIGSNARAAGEDATDEPDTVEPRSGWSNAFFSLAELDGQAFEPGVGQLAPLGTPDFVATIKGTISRLTPNREQVIAEQNTEEAANAPGLGTARVQYQTNSITLANNQVVTFRPYGLHGAGRYNQFVLPPYSPGNPSGLAPAVAPDFPSEKVLFFRSDMPCSNHTPSNNWYIDCLLPNEYVSHFYSLAAPRRGDLALVRYINPESNRVLFEAKLHPEGFFTISGANEGPLVFPTNGYFRFDSWVSRFYTLSPVGSGSGRSGRTKAH</sequence>
<dbReference type="GO" id="GO:0044423">
    <property type="term" value="C:virion component"/>
    <property type="evidence" value="ECO:0007669"/>
    <property type="project" value="UniProtKB-KW"/>
</dbReference>
<reference evidence="7" key="1">
    <citation type="submission" date="2017-11" db="EMBL/GenBank/DDBJ databases">
        <title>Two novel noroviruses and a novel norovirus genogroup in California sea lions.</title>
        <authorList>
            <person name="Woo P.C.Y."/>
            <person name="Teng J.L.L."/>
            <person name="Chan W.M."/>
            <person name="Lau S.K.P."/>
            <person name="Yuen K.Y."/>
        </authorList>
    </citation>
    <scope>NUCLEOTIDE SEQUENCE</scope>
    <source>
        <strain evidence="7">Csl/NoV2/PF090207</strain>
    </source>
</reference>
<accession>A0A2R2ZGB1</accession>